<proteinExistence type="predicted"/>
<evidence type="ECO:0000313" key="1">
    <source>
        <dbReference type="EMBL" id="CAB4195433.1"/>
    </source>
</evidence>
<gene>
    <name evidence="1" type="ORF">UFOVP1299_11</name>
</gene>
<dbReference type="EMBL" id="LR797246">
    <property type="protein sequence ID" value="CAB4195433.1"/>
    <property type="molecule type" value="Genomic_DNA"/>
</dbReference>
<accession>A0A6J5RDY4</accession>
<reference evidence="1" key="1">
    <citation type="submission" date="2020-05" db="EMBL/GenBank/DDBJ databases">
        <authorList>
            <person name="Chiriac C."/>
            <person name="Salcher M."/>
            <person name="Ghai R."/>
            <person name="Kavagutti S V."/>
        </authorList>
    </citation>
    <scope>NUCLEOTIDE SEQUENCE</scope>
</reference>
<name>A0A6J5RDY4_9CAUD</name>
<protein>
    <submittedName>
        <fullName evidence="1">Uncharacterized protein</fullName>
    </submittedName>
</protein>
<organism evidence="1">
    <name type="scientific">uncultured Caudovirales phage</name>
    <dbReference type="NCBI Taxonomy" id="2100421"/>
    <lineage>
        <taxon>Viruses</taxon>
        <taxon>Duplodnaviria</taxon>
        <taxon>Heunggongvirae</taxon>
        <taxon>Uroviricota</taxon>
        <taxon>Caudoviricetes</taxon>
        <taxon>Peduoviridae</taxon>
        <taxon>Maltschvirus</taxon>
        <taxon>Maltschvirus maltsch</taxon>
    </lineage>
</organism>
<sequence length="73" mass="8377">MRDKYVPPNQWSAEDLIILQEGWCVKSTPTKELSGLLGRSEMSIRIKAADKKWRRKPEYVSAVRKRSAGESRG</sequence>